<dbReference type="PANTHER" id="PTHR30023">
    <property type="entry name" value="D-ALANYL-D-ALANINE CARBOXYPEPTIDASE"/>
    <property type="match status" value="1"/>
</dbReference>
<gene>
    <name evidence="4" type="ORF">ENJ51_12750</name>
</gene>
<dbReference type="GO" id="GO:0006508">
    <property type="term" value="P:proteolysis"/>
    <property type="evidence" value="ECO:0007669"/>
    <property type="project" value="InterPro"/>
</dbReference>
<dbReference type="GO" id="GO:0004185">
    <property type="term" value="F:serine-type carboxypeptidase activity"/>
    <property type="evidence" value="ECO:0007669"/>
    <property type="project" value="InterPro"/>
</dbReference>
<sequence>MNKIKTIILSTFFLALITPSLSLAESALSRFSHLHNAGLLVTDSHGQILKSKRANQSFVPASTVKLATAWLALSRWGETYRFRTDFFFDHADNTLSVKGSGDPYLVSEELTVIARQLAQRGIRQVDRIALDNSLFEDGLVLPGTGKSNNPYDAVPSALAANFNTVNIKKRKGKVISAEKQTPLTPFAISMKKRFKRGTLRVNTGRDPHNAERYFGELLIAFLRKEGIQVNNHIVGEKAPQMQPIYQHYNSRTLAEVIRPMLKYSTNFIANQLALTLAADAYRQPANAQLVKRYMNSTLQAHFHWKSFNLQDGAGLSRRNRLKPTQLVGLLHDFKRWKHLLPKKETGVYAKSGTLKGVSTLAGYLVQGNEWKPFALMMNQPVPHKLRNRIAIQLRRTL</sequence>
<accession>A0A7V2T2T9</accession>
<evidence type="ECO:0000256" key="2">
    <source>
        <dbReference type="ARBA" id="ARBA00022801"/>
    </source>
</evidence>
<dbReference type="InterPro" id="IPR000667">
    <property type="entry name" value="Peptidase_S13"/>
</dbReference>
<dbReference type="Pfam" id="PF02113">
    <property type="entry name" value="Peptidase_S13"/>
    <property type="match status" value="2"/>
</dbReference>
<feature type="chain" id="PRO_5031287395" evidence="3">
    <location>
        <begin position="25"/>
        <end position="397"/>
    </location>
</feature>
<evidence type="ECO:0000256" key="1">
    <source>
        <dbReference type="ARBA" id="ARBA00006096"/>
    </source>
</evidence>
<dbReference type="AlphaFoldDB" id="A0A7V2T2T9"/>
<keyword evidence="2" id="KW-0378">Hydrolase</keyword>
<dbReference type="EMBL" id="DRMS01000481">
    <property type="protein sequence ID" value="HFC93670.1"/>
    <property type="molecule type" value="Genomic_DNA"/>
</dbReference>
<dbReference type="SUPFAM" id="SSF56601">
    <property type="entry name" value="beta-lactamase/transpeptidase-like"/>
    <property type="match status" value="1"/>
</dbReference>
<organism evidence="4">
    <name type="scientific">Leucothrix mucor</name>
    <dbReference type="NCBI Taxonomy" id="45248"/>
    <lineage>
        <taxon>Bacteria</taxon>
        <taxon>Pseudomonadati</taxon>
        <taxon>Pseudomonadota</taxon>
        <taxon>Gammaproteobacteria</taxon>
        <taxon>Thiotrichales</taxon>
        <taxon>Thiotrichaceae</taxon>
        <taxon>Leucothrix</taxon>
    </lineage>
</organism>
<dbReference type="InterPro" id="IPR012338">
    <property type="entry name" value="Beta-lactam/transpept-like"/>
</dbReference>
<evidence type="ECO:0000256" key="3">
    <source>
        <dbReference type="SAM" id="SignalP"/>
    </source>
</evidence>
<proteinExistence type="inferred from homology"/>
<dbReference type="PRINTS" id="PR00922">
    <property type="entry name" value="DADACBPTASE3"/>
</dbReference>
<dbReference type="Proteomes" id="UP000885750">
    <property type="component" value="Unassembled WGS sequence"/>
</dbReference>
<feature type="signal peptide" evidence="3">
    <location>
        <begin position="1"/>
        <end position="24"/>
    </location>
</feature>
<dbReference type="PANTHER" id="PTHR30023:SF0">
    <property type="entry name" value="PENICILLIN-SENSITIVE CARBOXYPEPTIDASE A"/>
    <property type="match status" value="1"/>
</dbReference>
<dbReference type="Gene3D" id="3.40.710.10">
    <property type="entry name" value="DD-peptidase/beta-lactamase superfamily"/>
    <property type="match status" value="1"/>
</dbReference>
<comment type="caution">
    <text evidence="4">The sequence shown here is derived from an EMBL/GenBank/DDBJ whole genome shotgun (WGS) entry which is preliminary data.</text>
</comment>
<evidence type="ECO:0000313" key="4">
    <source>
        <dbReference type="EMBL" id="HFC93670.1"/>
    </source>
</evidence>
<dbReference type="Gene3D" id="3.50.80.20">
    <property type="entry name" value="D-Ala-D-Ala carboxypeptidase C, peptidase S13"/>
    <property type="match status" value="1"/>
</dbReference>
<dbReference type="InterPro" id="IPR010916">
    <property type="entry name" value="TonB_box_CS"/>
</dbReference>
<dbReference type="PROSITE" id="PS00430">
    <property type="entry name" value="TONB_DEPENDENT_REC_1"/>
    <property type="match status" value="1"/>
</dbReference>
<comment type="similarity">
    <text evidence="1">Belongs to the peptidase S13 family.</text>
</comment>
<keyword evidence="3" id="KW-0732">Signal</keyword>
<protein>
    <submittedName>
        <fullName evidence="4">Peptidase S13</fullName>
    </submittedName>
</protein>
<name>A0A7V2T2T9_LEUMU</name>
<dbReference type="GO" id="GO:0000270">
    <property type="term" value="P:peptidoglycan metabolic process"/>
    <property type="evidence" value="ECO:0007669"/>
    <property type="project" value="TreeGrafter"/>
</dbReference>
<reference evidence="4" key="1">
    <citation type="journal article" date="2020" name="mSystems">
        <title>Genome- and Community-Level Interaction Insights into Carbon Utilization and Element Cycling Functions of Hydrothermarchaeota in Hydrothermal Sediment.</title>
        <authorList>
            <person name="Zhou Z."/>
            <person name="Liu Y."/>
            <person name="Xu W."/>
            <person name="Pan J."/>
            <person name="Luo Z.H."/>
            <person name="Li M."/>
        </authorList>
    </citation>
    <scope>NUCLEOTIDE SEQUENCE [LARGE SCALE GENOMIC DNA]</scope>
    <source>
        <strain evidence="4">HyVt-493</strain>
    </source>
</reference>